<name>A0A4V5PI69_9BURK</name>
<dbReference type="InterPro" id="IPR000045">
    <property type="entry name" value="Prepilin_IV_endopep_pep"/>
</dbReference>
<dbReference type="EMBL" id="SWJE01000011">
    <property type="protein sequence ID" value="TKC86260.1"/>
    <property type="molecule type" value="Genomic_DNA"/>
</dbReference>
<comment type="caution">
    <text evidence="3">The sequence shown here is derived from an EMBL/GenBank/DDBJ whole genome shotgun (WGS) entry which is preliminary data.</text>
</comment>
<feature type="transmembrane region" description="Helical" evidence="1">
    <location>
        <begin position="98"/>
        <end position="119"/>
    </location>
</feature>
<feature type="transmembrane region" description="Helical" evidence="1">
    <location>
        <begin position="131"/>
        <end position="151"/>
    </location>
</feature>
<evidence type="ECO:0000259" key="2">
    <source>
        <dbReference type="Pfam" id="PF01478"/>
    </source>
</evidence>
<proteinExistence type="predicted"/>
<keyword evidence="4" id="KW-1185">Reference proteome</keyword>
<dbReference type="AlphaFoldDB" id="A0A4V5PI69"/>
<keyword evidence="1" id="KW-1133">Transmembrane helix</keyword>
<sequence length="157" mass="15844">MLYLVPLATSLVLAALAAHDLRFRRLPNAAVATVACLYPVAAGLAHTSPAVLAHHAGLAAAALALSALLFHFGCIGGGDAKLAAAVFLWAGPALALPVLFVISASGLIVALALLAPRLLRKDRQKPAREGVPYGVALALGGVVAVWGPLVVGHMPGT</sequence>
<evidence type="ECO:0000313" key="3">
    <source>
        <dbReference type="EMBL" id="TKC86260.1"/>
    </source>
</evidence>
<dbReference type="RefSeq" id="WP_136896943.1">
    <property type="nucleotide sequence ID" value="NZ_SWJE01000011.1"/>
</dbReference>
<evidence type="ECO:0000313" key="4">
    <source>
        <dbReference type="Proteomes" id="UP000305539"/>
    </source>
</evidence>
<feature type="domain" description="Prepilin type IV endopeptidase peptidase" evidence="2">
    <location>
        <begin position="9"/>
        <end position="111"/>
    </location>
</feature>
<organism evidence="3 4">
    <name type="scientific">Trinickia terrae</name>
    <dbReference type="NCBI Taxonomy" id="2571161"/>
    <lineage>
        <taxon>Bacteria</taxon>
        <taxon>Pseudomonadati</taxon>
        <taxon>Pseudomonadota</taxon>
        <taxon>Betaproteobacteria</taxon>
        <taxon>Burkholderiales</taxon>
        <taxon>Burkholderiaceae</taxon>
        <taxon>Trinickia</taxon>
    </lineage>
</organism>
<dbReference type="Gene3D" id="1.20.120.1220">
    <property type="match status" value="1"/>
</dbReference>
<reference evidence="3 4" key="1">
    <citation type="submission" date="2019-04" db="EMBL/GenBank/DDBJ databases">
        <title>Trinickia sp. 7GSK02, isolated from subtropical forest soil.</title>
        <authorList>
            <person name="Gao Z.-H."/>
            <person name="Qiu L.-H."/>
        </authorList>
    </citation>
    <scope>NUCLEOTIDE SEQUENCE [LARGE SCALE GENOMIC DNA]</scope>
    <source>
        <strain evidence="3 4">7GSK02</strain>
    </source>
</reference>
<evidence type="ECO:0000256" key="1">
    <source>
        <dbReference type="SAM" id="Phobius"/>
    </source>
</evidence>
<gene>
    <name evidence="3" type="ORF">FAZ69_20600</name>
</gene>
<dbReference type="Proteomes" id="UP000305539">
    <property type="component" value="Unassembled WGS sequence"/>
</dbReference>
<accession>A0A4V5PI69</accession>
<dbReference type="GO" id="GO:0004190">
    <property type="term" value="F:aspartic-type endopeptidase activity"/>
    <property type="evidence" value="ECO:0007669"/>
    <property type="project" value="InterPro"/>
</dbReference>
<keyword evidence="1" id="KW-0472">Membrane</keyword>
<protein>
    <submittedName>
        <fullName evidence="3">Peptidase A24</fullName>
    </submittedName>
</protein>
<feature type="transmembrane region" description="Helical" evidence="1">
    <location>
        <begin position="57"/>
        <end position="78"/>
    </location>
</feature>
<feature type="transmembrane region" description="Helical" evidence="1">
    <location>
        <begin position="27"/>
        <end position="45"/>
    </location>
</feature>
<keyword evidence="1" id="KW-0812">Transmembrane</keyword>
<dbReference type="GO" id="GO:0016020">
    <property type="term" value="C:membrane"/>
    <property type="evidence" value="ECO:0007669"/>
    <property type="project" value="InterPro"/>
</dbReference>
<dbReference type="Pfam" id="PF01478">
    <property type="entry name" value="Peptidase_A24"/>
    <property type="match status" value="1"/>
</dbReference>
<dbReference type="OrthoDB" id="9113591at2"/>